<gene>
    <name evidence="1" type="ORF">ABVK25_011777</name>
</gene>
<comment type="caution">
    <text evidence="1">The sequence shown here is derived from an EMBL/GenBank/DDBJ whole genome shotgun (WGS) entry which is preliminary data.</text>
</comment>
<dbReference type="Proteomes" id="UP001590951">
    <property type="component" value="Unassembled WGS sequence"/>
</dbReference>
<dbReference type="EMBL" id="JBHFEH010000116">
    <property type="protein sequence ID" value="KAL2046535.1"/>
    <property type="molecule type" value="Genomic_DNA"/>
</dbReference>
<keyword evidence="2" id="KW-1185">Reference proteome</keyword>
<sequence>MTRESGYDLVENQDARVFPVDGDPTDQLEDGFFTLSGFVVDTRVLGFRDEASTHKMRAAWIDGISVDEKTRVNLVFDDRKQRDLDKVFLFPIHHWESLFVTNVTRHTHNSKEMKSYNGHLRVGWIHAY</sequence>
<proteinExistence type="predicted"/>
<evidence type="ECO:0000313" key="1">
    <source>
        <dbReference type="EMBL" id="KAL2046535.1"/>
    </source>
</evidence>
<evidence type="ECO:0000313" key="2">
    <source>
        <dbReference type="Proteomes" id="UP001590951"/>
    </source>
</evidence>
<reference evidence="1 2" key="1">
    <citation type="submission" date="2024-09" db="EMBL/GenBank/DDBJ databases">
        <title>Rethinking Asexuality: The Enigmatic Case of Functional Sexual Genes in Lepraria (Stereocaulaceae).</title>
        <authorList>
            <person name="Doellman M."/>
            <person name="Sun Y."/>
            <person name="Barcenas-Pena A."/>
            <person name="Lumbsch H.T."/>
            <person name="Grewe F."/>
        </authorList>
    </citation>
    <scope>NUCLEOTIDE SEQUENCE [LARGE SCALE GENOMIC DNA]</scope>
    <source>
        <strain evidence="1 2">Grewe 0041</strain>
    </source>
</reference>
<organism evidence="1 2">
    <name type="scientific">Lepraria finkii</name>
    <dbReference type="NCBI Taxonomy" id="1340010"/>
    <lineage>
        <taxon>Eukaryota</taxon>
        <taxon>Fungi</taxon>
        <taxon>Dikarya</taxon>
        <taxon>Ascomycota</taxon>
        <taxon>Pezizomycotina</taxon>
        <taxon>Lecanoromycetes</taxon>
        <taxon>OSLEUM clade</taxon>
        <taxon>Lecanoromycetidae</taxon>
        <taxon>Lecanorales</taxon>
        <taxon>Lecanorineae</taxon>
        <taxon>Stereocaulaceae</taxon>
        <taxon>Lepraria</taxon>
    </lineage>
</organism>
<name>A0ABR4AL97_9LECA</name>
<accession>A0ABR4AL97</accession>
<protein>
    <submittedName>
        <fullName evidence="1">Uncharacterized protein</fullName>
    </submittedName>
</protein>